<organism evidence="11 12">
    <name type="scientific">Oceanobacillus zhaokaii</name>
    <dbReference type="NCBI Taxonomy" id="2052660"/>
    <lineage>
        <taxon>Bacteria</taxon>
        <taxon>Bacillati</taxon>
        <taxon>Bacillota</taxon>
        <taxon>Bacilli</taxon>
        <taxon>Bacillales</taxon>
        <taxon>Bacillaceae</taxon>
        <taxon>Oceanobacillus</taxon>
    </lineage>
</organism>
<dbReference type="InterPro" id="IPR006073">
    <property type="entry name" value="GTP-bd"/>
</dbReference>
<dbReference type="PIRSF" id="PIRSF006809">
    <property type="entry name" value="GTP-binding_hflX_prd"/>
    <property type="match status" value="1"/>
</dbReference>
<dbReference type="GO" id="GO:0043022">
    <property type="term" value="F:ribosome binding"/>
    <property type="evidence" value="ECO:0007669"/>
    <property type="project" value="TreeGrafter"/>
</dbReference>
<dbReference type="NCBIfam" id="TIGR03156">
    <property type="entry name" value="GTP_HflX"/>
    <property type="match status" value="1"/>
</dbReference>
<dbReference type="KEGG" id="ocn:CUC15_02150"/>
<dbReference type="Pfam" id="PF16360">
    <property type="entry name" value="GTP-bdg_M"/>
    <property type="match status" value="1"/>
</dbReference>
<dbReference type="RefSeq" id="WP_114915151.1">
    <property type="nucleotide sequence ID" value="NZ_CP024848.1"/>
</dbReference>
<dbReference type="InterPro" id="IPR030394">
    <property type="entry name" value="G_HFLX_dom"/>
</dbReference>
<evidence type="ECO:0000313" key="11">
    <source>
        <dbReference type="EMBL" id="AXI07857.1"/>
    </source>
</evidence>
<keyword evidence="4 8" id="KW-0460">Magnesium</keyword>
<dbReference type="Pfam" id="PF13167">
    <property type="entry name" value="GTP-bdg_N"/>
    <property type="match status" value="1"/>
</dbReference>
<keyword evidence="9" id="KW-0175">Coiled coil</keyword>
<keyword evidence="12" id="KW-1185">Reference proteome</keyword>
<evidence type="ECO:0000256" key="7">
    <source>
        <dbReference type="PIRSR" id="PIRSR006809-1"/>
    </source>
</evidence>
<keyword evidence="5 6" id="KW-0342">GTP-binding</keyword>
<dbReference type="GO" id="GO:0046872">
    <property type="term" value="F:metal ion binding"/>
    <property type="evidence" value="ECO:0007669"/>
    <property type="project" value="UniProtKB-KW"/>
</dbReference>
<feature type="binding site" evidence="7">
    <location>
        <begin position="343"/>
        <end position="345"/>
    </location>
    <ligand>
        <name>GTP</name>
        <dbReference type="ChEBI" id="CHEBI:37565"/>
    </ligand>
</feature>
<proteinExistence type="inferred from homology"/>
<dbReference type="Gene3D" id="6.10.250.2860">
    <property type="match status" value="1"/>
</dbReference>
<dbReference type="GO" id="GO:0003924">
    <property type="term" value="F:GTPase activity"/>
    <property type="evidence" value="ECO:0007669"/>
    <property type="project" value="UniProtKB-UniRule"/>
</dbReference>
<feature type="binding site" evidence="7">
    <location>
        <begin position="323"/>
        <end position="326"/>
    </location>
    <ligand>
        <name>GTP</name>
        <dbReference type="ChEBI" id="CHEBI:37565"/>
    </ligand>
</feature>
<accession>A0A345PCX7</accession>
<dbReference type="Pfam" id="PF01926">
    <property type="entry name" value="MMR_HSR1"/>
    <property type="match status" value="1"/>
</dbReference>
<comment type="similarity">
    <text evidence="6">Belongs to the TRAFAC class OBG-HflX-like GTPase superfamily. HflX GTPase family.</text>
</comment>
<feature type="binding site" evidence="8">
    <location>
        <position position="210"/>
    </location>
    <ligand>
        <name>Mg(2+)</name>
        <dbReference type="ChEBI" id="CHEBI:18420"/>
    </ligand>
</feature>
<evidence type="ECO:0000256" key="9">
    <source>
        <dbReference type="SAM" id="Coils"/>
    </source>
</evidence>
<gene>
    <name evidence="6 11" type="primary">hflX</name>
    <name evidence="11" type="ORF">CUC15_02150</name>
</gene>
<evidence type="ECO:0000256" key="8">
    <source>
        <dbReference type="PIRSR" id="PIRSR006809-2"/>
    </source>
</evidence>
<name>A0A345PCX7_9BACI</name>
<keyword evidence="2 8" id="KW-0479">Metal-binding</keyword>
<evidence type="ECO:0000259" key="10">
    <source>
        <dbReference type="PROSITE" id="PS51705"/>
    </source>
</evidence>
<evidence type="ECO:0000256" key="1">
    <source>
        <dbReference type="ARBA" id="ARBA00022490"/>
    </source>
</evidence>
<feature type="coiled-coil region" evidence="9">
    <location>
        <begin position="156"/>
        <end position="190"/>
    </location>
</feature>
<sequence length="426" mass="48553">MENKAILVGVNLNKQKHDFQYSMEELENLAIACNIITVGNVTQNLNRINQGHYIGSGKIEELKEMVEETGADTIIFDDELSPSQIRNLESVIPDCEVVDRTTLILEIFAKRAKTRESKLQVEIAQLRYRLPRLIGSRESLGRQGGGSGLNNRGAGETKLEMDRRKIEEQIAKLSRELEHLVSQRKMQRRKREKNEIPVVSLVGYTNAGKSTMMNAVLEFYNEEKDKQVFEKNMLFATLETSVRSVTLGTNQTFLLTDTVGFINKLPHHLVKAFRSTLEEVAEADLLIHVIDLSNPHHAEQRQLTNEILEEIGIEGIPVIHAYNKVDLLEGNYPLVDGNNVYVSAKNRQGMETLTEQIKQQIFNDYVRCELLIPYTDGQIVSYFNERADVLEEDFAPEGTKLVVDCKKADAEKFQEFITHIYRKEGE</sequence>
<dbReference type="AlphaFoldDB" id="A0A345PCX7"/>
<dbReference type="EMBL" id="CP024848">
    <property type="protein sequence ID" value="AXI07857.1"/>
    <property type="molecule type" value="Genomic_DNA"/>
</dbReference>
<dbReference type="SUPFAM" id="SSF52540">
    <property type="entry name" value="P-loop containing nucleoside triphosphate hydrolases"/>
    <property type="match status" value="1"/>
</dbReference>
<comment type="function">
    <text evidence="6">GTPase that associates with the 50S ribosomal subunit and may have a role during protein synthesis or ribosome biogenesis.</text>
</comment>
<feature type="binding site" evidence="7">
    <location>
        <begin position="203"/>
        <end position="210"/>
    </location>
    <ligand>
        <name>GTP</name>
        <dbReference type="ChEBI" id="CHEBI:37565"/>
    </ligand>
</feature>
<dbReference type="GO" id="GO:0005525">
    <property type="term" value="F:GTP binding"/>
    <property type="evidence" value="ECO:0007669"/>
    <property type="project" value="UniProtKB-UniRule"/>
</dbReference>
<dbReference type="HAMAP" id="MF_00900">
    <property type="entry name" value="GTPase_HflX"/>
    <property type="match status" value="1"/>
</dbReference>
<dbReference type="PROSITE" id="PS51705">
    <property type="entry name" value="G_HFLX"/>
    <property type="match status" value="1"/>
</dbReference>
<dbReference type="Proteomes" id="UP000253908">
    <property type="component" value="Chromosome"/>
</dbReference>
<evidence type="ECO:0000256" key="2">
    <source>
        <dbReference type="ARBA" id="ARBA00022723"/>
    </source>
</evidence>
<dbReference type="Gene3D" id="3.40.50.11060">
    <property type="entry name" value="GTPase HflX, N-terminal domain"/>
    <property type="match status" value="1"/>
</dbReference>
<dbReference type="PANTHER" id="PTHR10229:SF4">
    <property type="entry name" value="GTPASE HFLX"/>
    <property type="match status" value="1"/>
</dbReference>
<reference evidence="12" key="1">
    <citation type="submission" date="2017-11" db="EMBL/GenBank/DDBJ databases">
        <authorList>
            <person name="Zhu W."/>
        </authorList>
    </citation>
    <scope>NUCLEOTIDE SEQUENCE [LARGE SCALE GENOMIC DNA]</scope>
    <source>
        <strain evidence="12">160</strain>
    </source>
</reference>
<dbReference type="CDD" id="cd01878">
    <property type="entry name" value="HflX"/>
    <property type="match status" value="1"/>
</dbReference>
<dbReference type="InterPro" id="IPR042108">
    <property type="entry name" value="GTPase_HflX_N_sf"/>
</dbReference>
<dbReference type="InterPro" id="IPR025121">
    <property type="entry name" value="GTPase_HflX_N"/>
</dbReference>
<keyword evidence="3 6" id="KW-0547">Nucleotide-binding</keyword>
<dbReference type="InterPro" id="IPR027417">
    <property type="entry name" value="P-loop_NTPase"/>
</dbReference>
<dbReference type="FunFam" id="3.40.50.300:FF:001198">
    <property type="entry name" value="GTPase HflX"/>
    <property type="match status" value="1"/>
</dbReference>
<evidence type="ECO:0000256" key="6">
    <source>
        <dbReference type="HAMAP-Rule" id="MF_00900"/>
    </source>
</evidence>
<dbReference type="GO" id="GO:0005737">
    <property type="term" value="C:cytoplasm"/>
    <property type="evidence" value="ECO:0007669"/>
    <property type="project" value="UniProtKB-SubCell"/>
</dbReference>
<evidence type="ECO:0000256" key="5">
    <source>
        <dbReference type="ARBA" id="ARBA00023134"/>
    </source>
</evidence>
<dbReference type="PANTHER" id="PTHR10229">
    <property type="entry name" value="GTP-BINDING PROTEIN HFLX"/>
    <property type="match status" value="1"/>
</dbReference>
<feature type="binding site" evidence="8">
    <location>
        <position position="237"/>
    </location>
    <ligand>
        <name>Mg(2+)</name>
        <dbReference type="ChEBI" id="CHEBI:18420"/>
    </ligand>
</feature>
<comment type="cofactor">
    <cofactor evidence="8">
        <name>Mg(2+)</name>
        <dbReference type="ChEBI" id="CHEBI:18420"/>
    </cofactor>
</comment>
<evidence type="ECO:0000256" key="4">
    <source>
        <dbReference type="ARBA" id="ARBA00022842"/>
    </source>
</evidence>
<dbReference type="Gene3D" id="3.40.50.300">
    <property type="entry name" value="P-loop containing nucleotide triphosphate hydrolases"/>
    <property type="match status" value="1"/>
</dbReference>
<keyword evidence="1 6" id="KW-0963">Cytoplasm</keyword>
<dbReference type="InterPro" id="IPR016496">
    <property type="entry name" value="GTPase_HflX"/>
</dbReference>
<comment type="subunit">
    <text evidence="6">Monomer. Associates with the 50S ribosomal subunit.</text>
</comment>
<dbReference type="InterPro" id="IPR032305">
    <property type="entry name" value="GTP-bd_M"/>
</dbReference>
<dbReference type="FunFam" id="3.40.50.11060:FF:000001">
    <property type="entry name" value="GTPase HflX"/>
    <property type="match status" value="1"/>
</dbReference>
<evidence type="ECO:0000313" key="12">
    <source>
        <dbReference type="Proteomes" id="UP000253908"/>
    </source>
</evidence>
<evidence type="ECO:0000256" key="3">
    <source>
        <dbReference type="ARBA" id="ARBA00022741"/>
    </source>
</evidence>
<feature type="domain" description="Hflx-type G" evidence="10">
    <location>
        <begin position="197"/>
        <end position="365"/>
    </location>
</feature>
<dbReference type="OrthoDB" id="9812272at2"/>
<feature type="binding site" evidence="7">
    <location>
        <begin position="257"/>
        <end position="260"/>
    </location>
    <ligand>
        <name>GTP</name>
        <dbReference type="ChEBI" id="CHEBI:37565"/>
    </ligand>
</feature>
<dbReference type="PRINTS" id="PR00326">
    <property type="entry name" value="GTP1OBG"/>
</dbReference>
<comment type="subcellular location">
    <subcellularLocation>
        <location evidence="6">Cytoplasm</location>
    </subcellularLocation>
    <text evidence="6">May associate with membranes.</text>
</comment>
<protein>
    <recommendedName>
        <fullName evidence="6">GTPase HflX</fullName>
    </recommendedName>
    <alternativeName>
        <fullName evidence="6">GTP-binding protein HflX</fullName>
    </alternativeName>
</protein>